<reference evidence="2 3" key="1">
    <citation type="submission" date="2021-04" db="EMBL/GenBank/DDBJ databases">
        <authorList>
            <person name="De Guttry C."/>
            <person name="Zahm M."/>
            <person name="Klopp C."/>
            <person name="Cabau C."/>
            <person name="Louis A."/>
            <person name="Berthelot C."/>
            <person name="Parey E."/>
            <person name="Roest Crollius H."/>
            <person name="Montfort J."/>
            <person name="Robinson-Rechavi M."/>
            <person name="Bucao C."/>
            <person name="Bouchez O."/>
            <person name="Gislard M."/>
            <person name="Lluch J."/>
            <person name="Milhes M."/>
            <person name="Lampietro C."/>
            <person name="Lopez Roques C."/>
            <person name="Donnadieu C."/>
            <person name="Braasch I."/>
            <person name="Desvignes T."/>
            <person name="Postlethwait J."/>
            <person name="Bobe J."/>
            <person name="Wedekind C."/>
            <person name="Guiguen Y."/>
        </authorList>
    </citation>
    <scope>NUCLEOTIDE SEQUENCE [LARGE SCALE GENOMIC DNA]</scope>
    <source>
        <strain evidence="2">Cs_M1</strain>
        <tissue evidence="2">Blood</tissue>
    </source>
</reference>
<keyword evidence="3" id="KW-1185">Reference proteome</keyword>
<evidence type="ECO:0000313" key="2">
    <source>
        <dbReference type="EMBL" id="KAK6299007.1"/>
    </source>
</evidence>
<comment type="caution">
    <text evidence="2">The sequence shown here is derived from an EMBL/GenBank/DDBJ whole genome shotgun (WGS) entry which is preliminary data.</text>
</comment>
<sequence>MQGIPCPAGCKCRMTCPIVEPYWATGGGSKLGLQQSTQNSLKVKPGDAVTLHPLIGPVLQAEEVHPSTRGCSLRVERPLPTPGLEPDAEEASDELSAGLHLRPGLHLHGPEEQARDLGQPGPAASTPCRPVCVPATPPCNPQTPAESDRGSLCL</sequence>
<gene>
    <name evidence="2" type="ORF">J4Q44_G00305170</name>
</gene>
<feature type="region of interest" description="Disordered" evidence="1">
    <location>
        <begin position="69"/>
        <end position="154"/>
    </location>
</feature>
<proteinExistence type="predicted"/>
<evidence type="ECO:0000313" key="3">
    <source>
        <dbReference type="Proteomes" id="UP001356427"/>
    </source>
</evidence>
<protein>
    <submittedName>
        <fullName evidence="2">Uncharacterized protein</fullName>
    </submittedName>
</protein>
<dbReference type="Proteomes" id="UP001356427">
    <property type="component" value="Unassembled WGS sequence"/>
</dbReference>
<dbReference type="EMBL" id="JAGTTL010000029">
    <property type="protein sequence ID" value="KAK6299007.1"/>
    <property type="molecule type" value="Genomic_DNA"/>
</dbReference>
<dbReference type="AlphaFoldDB" id="A0AAN8KWV5"/>
<name>A0AAN8KWV5_9TELE</name>
<organism evidence="2 3">
    <name type="scientific">Coregonus suidteri</name>
    <dbReference type="NCBI Taxonomy" id="861788"/>
    <lineage>
        <taxon>Eukaryota</taxon>
        <taxon>Metazoa</taxon>
        <taxon>Chordata</taxon>
        <taxon>Craniata</taxon>
        <taxon>Vertebrata</taxon>
        <taxon>Euteleostomi</taxon>
        <taxon>Actinopterygii</taxon>
        <taxon>Neopterygii</taxon>
        <taxon>Teleostei</taxon>
        <taxon>Protacanthopterygii</taxon>
        <taxon>Salmoniformes</taxon>
        <taxon>Salmonidae</taxon>
        <taxon>Coregoninae</taxon>
        <taxon>Coregonus</taxon>
    </lineage>
</organism>
<accession>A0AAN8KWV5</accession>
<feature type="compositionally biased region" description="Low complexity" evidence="1">
    <location>
        <begin position="98"/>
        <end position="107"/>
    </location>
</feature>
<evidence type="ECO:0000256" key="1">
    <source>
        <dbReference type="SAM" id="MobiDB-lite"/>
    </source>
</evidence>